<feature type="transmembrane region" description="Helical" evidence="8">
    <location>
        <begin position="219"/>
        <end position="239"/>
    </location>
</feature>
<dbReference type="InterPro" id="IPR020846">
    <property type="entry name" value="MFS_dom"/>
</dbReference>
<feature type="region of interest" description="Disordered" evidence="7">
    <location>
        <begin position="1"/>
        <end position="53"/>
    </location>
</feature>
<dbReference type="FunFam" id="1.20.1250.20:FF:000429">
    <property type="entry name" value="MFS drug efflux transporter, putative"/>
    <property type="match status" value="1"/>
</dbReference>
<dbReference type="AlphaFoldDB" id="A0AAE0HAI0"/>
<feature type="transmembrane region" description="Helical" evidence="8">
    <location>
        <begin position="155"/>
        <end position="176"/>
    </location>
</feature>
<dbReference type="Proteomes" id="UP001278766">
    <property type="component" value="Unassembled WGS sequence"/>
</dbReference>
<feature type="transmembrane region" description="Helical" evidence="8">
    <location>
        <begin position="331"/>
        <end position="351"/>
    </location>
</feature>
<dbReference type="CDD" id="cd17502">
    <property type="entry name" value="MFS_Azr1_MDR_like"/>
    <property type="match status" value="1"/>
</dbReference>
<name>A0AAE0HAI0_9PEZI</name>
<reference evidence="10" key="2">
    <citation type="submission" date="2023-06" db="EMBL/GenBank/DDBJ databases">
        <authorList>
            <consortium name="Lawrence Berkeley National Laboratory"/>
            <person name="Haridas S."/>
            <person name="Hensen N."/>
            <person name="Bonometti L."/>
            <person name="Westerberg I."/>
            <person name="Brannstrom I.O."/>
            <person name="Guillou S."/>
            <person name="Cros-Aarteil S."/>
            <person name="Calhoun S."/>
            <person name="Kuo A."/>
            <person name="Mondo S."/>
            <person name="Pangilinan J."/>
            <person name="Riley R."/>
            <person name="Labutti K."/>
            <person name="Andreopoulos B."/>
            <person name="Lipzen A."/>
            <person name="Chen C."/>
            <person name="Yanf M."/>
            <person name="Daum C."/>
            <person name="Ng V."/>
            <person name="Clum A."/>
            <person name="Steindorff A."/>
            <person name="Ohm R."/>
            <person name="Martin F."/>
            <person name="Silar P."/>
            <person name="Natvig D."/>
            <person name="Lalanne C."/>
            <person name="Gautier V."/>
            <person name="Ament-Velasquez S.L."/>
            <person name="Kruys A."/>
            <person name="Hutchinson M.I."/>
            <person name="Powell A.J."/>
            <person name="Barry K."/>
            <person name="Miller A.N."/>
            <person name="Grigoriev I.V."/>
            <person name="Debuchy R."/>
            <person name="Gladieux P."/>
            <person name="Thoren M.H."/>
            <person name="Johannesson H."/>
        </authorList>
    </citation>
    <scope>NUCLEOTIDE SEQUENCE</scope>
    <source>
        <strain evidence="10">CBS 168.71</strain>
    </source>
</reference>
<comment type="caution">
    <text evidence="10">The sequence shown here is derived from an EMBL/GenBank/DDBJ whole genome shotgun (WGS) entry which is preliminary data.</text>
</comment>
<keyword evidence="6 8" id="KW-0472">Membrane</keyword>
<feature type="transmembrane region" description="Helical" evidence="8">
    <location>
        <begin position="98"/>
        <end position="118"/>
    </location>
</feature>
<gene>
    <name evidence="10" type="ORF">B0H64DRAFT_402959</name>
</gene>
<dbReference type="GO" id="GO:0005886">
    <property type="term" value="C:plasma membrane"/>
    <property type="evidence" value="ECO:0007669"/>
    <property type="project" value="TreeGrafter"/>
</dbReference>
<evidence type="ECO:0000256" key="8">
    <source>
        <dbReference type="SAM" id="Phobius"/>
    </source>
</evidence>
<proteinExistence type="inferred from homology"/>
<sequence>MSTPAVTPPPEKDLPSGSESIPATDIQGQKKENGASSEEDVGQVEPESSPQAPPRNVHGVAWVLVVMSIFSCVFLFALDNTIVADIQPAIVNQFDDLTLLPWLSVAFMLGAASTLLMWGKGYGLFNCKWIYIGTTVIFEIGSAVCGAAPSMNALVVGRAICGLGGAGMYLGVMTILSMLTSPLERPMYLGMVGLTWGAGTVLGPIIGGAFSDSAATWRWAFYINLCIGGLFAPVFLFMIPSIDPRPGVPYKARMAEMDWVGILLFIGAFVMGIMAIAFGGTMYAWEDSRIIGMFVGSAVTFAVFFFQQGFMWLTSYTGRIFPMQYLKSKEMILIFIETAAAGTSSFVPIYFIPLYFQFVKGDGALDAGVRLLPFIIPMVVCNMVNGVGMSALGYYMPWYVLGGALVLVGGVLLRIVTLTTSVAHIYGALVVGGIGTGVFSQAGFSVAQSLVPPEEIPMAVGFMTCAQVGGSAIALAIANTIFLNRATGQITQLLPDHSVGAVQAMISGSNRALLESLDGDLRTDVLNAIVTSITDALTLDVTAGALALVVAVFLRRGKMNHTHGGGAVVVG</sequence>
<comment type="subcellular location">
    <subcellularLocation>
        <location evidence="1">Membrane</location>
        <topology evidence="1">Multi-pass membrane protein</topology>
    </subcellularLocation>
</comment>
<dbReference type="InterPro" id="IPR011701">
    <property type="entry name" value="MFS"/>
</dbReference>
<dbReference type="PANTHER" id="PTHR23501:SF12">
    <property type="entry name" value="MAJOR FACILITATOR SUPERFAMILY (MFS) PROFILE DOMAIN-CONTAINING PROTEIN-RELATED"/>
    <property type="match status" value="1"/>
</dbReference>
<evidence type="ECO:0000256" key="6">
    <source>
        <dbReference type="ARBA" id="ARBA00023136"/>
    </source>
</evidence>
<dbReference type="PANTHER" id="PTHR23501">
    <property type="entry name" value="MAJOR FACILITATOR SUPERFAMILY"/>
    <property type="match status" value="1"/>
</dbReference>
<comment type="similarity">
    <text evidence="2">Belongs to the major facilitator superfamily. TCR/Tet family.</text>
</comment>
<dbReference type="Pfam" id="PF07690">
    <property type="entry name" value="MFS_1"/>
    <property type="match status" value="1"/>
</dbReference>
<dbReference type="PRINTS" id="PR01035">
    <property type="entry name" value="TCRTETA"/>
</dbReference>
<evidence type="ECO:0000259" key="9">
    <source>
        <dbReference type="PROSITE" id="PS50850"/>
    </source>
</evidence>
<dbReference type="RefSeq" id="XP_062656370.1">
    <property type="nucleotide sequence ID" value="XM_062804266.1"/>
</dbReference>
<evidence type="ECO:0000256" key="1">
    <source>
        <dbReference type="ARBA" id="ARBA00004141"/>
    </source>
</evidence>
<organism evidence="10 11">
    <name type="scientific">Chaetomium fimeti</name>
    <dbReference type="NCBI Taxonomy" id="1854472"/>
    <lineage>
        <taxon>Eukaryota</taxon>
        <taxon>Fungi</taxon>
        <taxon>Dikarya</taxon>
        <taxon>Ascomycota</taxon>
        <taxon>Pezizomycotina</taxon>
        <taxon>Sordariomycetes</taxon>
        <taxon>Sordariomycetidae</taxon>
        <taxon>Sordariales</taxon>
        <taxon>Chaetomiaceae</taxon>
        <taxon>Chaetomium</taxon>
    </lineage>
</organism>
<feature type="transmembrane region" description="Helical" evidence="8">
    <location>
        <begin position="59"/>
        <end position="78"/>
    </location>
</feature>
<dbReference type="InterPro" id="IPR036259">
    <property type="entry name" value="MFS_trans_sf"/>
</dbReference>
<feature type="transmembrane region" description="Helical" evidence="8">
    <location>
        <begin position="188"/>
        <end position="207"/>
    </location>
</feature>
<evidence type="ECO:0000256" key="4">
    <source>
        <dbReference type="ARBA" id="ARBA00022692"/>
    </source>
</evidence>
<evidence type="ECO:0000256" key="5">
    <source>
        <dbReference type="ARBA" id="ARBA00022989"/>
    </source>
</evidence>
<feature type="transmembrane region" description="Helical" evidence="8">
    <location>
        <begin position="459"/>
        <end position="483"/>
    </location>
</feature>
<keyword evidence="11" id="KW-1185">Reference proteome</keyword>
<keyword evidence="3" id="KW-0813">Transport</keyword>
<dbReference type="GO" id="GO:0022857">
    <property type="term" value="F:transmembrane transporter activity"/>
    <property type="evidence" value="ECO:0007669"/>
    <property type="project" value="InterPro"/>
</dbReference>
<protein>
    <submittedName>
        <fullName evidence="10">Major facilitator superfamily domain-containing protein</fullName>
    </submittedName>
</protein>
<evidence type="ECO:0000256" key="3">
    <source>
        <dbReference type="ARBA" id="ARBA00022448"/>
    </source>
</evidence>
<feature type="transmembrane region" description="Helical" evidence="8">
    <location>
        <begin position="290"/>
        <end position="310"/>
    </location>
</feature>
<keyword evidence="4 8" id="KW-0812">Transmembrane</keyword>
<feature type="transmembrane region" description="Helical" evidence="8">
    <location>
        <begin position="398"/>
        <end position="417"/>
    </location>
</feature>
<keyword evidence="5 8" id="KW-1133">Transmembrane helix</keyword>
<evidence type="ECO:0000256" key="7">
    <source>
        <dbReference type="SAM" id="MobiDB-lite"/>
    </source>
</evidence>
<feature type="transmembrane region" description="Helical" evidence="8">
    <location>
        <begin position="259"/>
        <end position="284"/>
    </location>
</feature>
<dbReference type="Gene3D" id="1.20.1250.20">
    <property type="entry name" value="MFS general substrate transporter like domains"/>
    <property type="match status" value="2"/>
</dbReference>
<dbReference type="PROSITE" id="PS50850">
    <property type="entry name" value="MFS"/>
    <property type="match status" value="1"/>
</dbReference>
<reference evidence="10" key="1">
    <citation type="journal article" date="2023" name="Mol. Phylogenet. Evol.">
        <title>Genome-scale phylogeny and comparative genomics of the fungal order Sordariales.</title>
        <authorList>
            <person name="Hensen N."/>
            <person name="Bonometti L."/>
            <person name="Westerberg I."/>
            <person name="Brannstrom I.O."/>
            <person name="Guillou S."/>
            <person name="Cros-Aarteil S."/>
            <person name="Calhoun S."/>
            <person name="Haridas S."/>
            <person name="Kuo A."/>
            <person name="Mondo S."/>
            <person name="Pangilinan J."/>
            <person name="Riley R."/>
            <person name="LaButti K."/>
            <person name="Andreopoulos B."/>
            <person name="Lipzen A."/>
            <person name="Chen C."/>
            <person name="Yan M."/>
            <person name="Daum C."/>
            <person name="Ng V."/>
            <person name="Clum A."/>
            <person name="Steindorff A."/>
            <person name="Ohm R.A."/>
            <person name="Martin F."/>
            <person name="Silar P."/>
            <person name="Natvig D.O."/>
            <person name="Lalanne C."/>
            <person name="Gautier V."/>
            <person name="Ament-Velasquez S.L."/>
            <person name="Kruys A."/>
            <person name="Hutchinson M.I."/>
            <person name="Powell A.J."/>
            <person name="Barry K."/>
            <person name="Miller A.N."/>
            <person name="Grigoriev I.V."/>
            <person name="Debuchy R."/>
            <person name="Gladieux P."/>
            <person name="Hiltunen Thoren M."/>
            <person name="Johannesson H."/>
        </authorList>
    </citation>
    <scope>NUCLEOTIDE SEQUENCE</scope>
    <source>
        <strain evidence="10">CBS 168.71</strain>
    </source>
</reference>
<dbReference type="SUPFAM" id="SSF103473">
    <property type="entry name" value="MFS general substrate transporter"/>
    <property type="match status" value="1"/>
</dbReference>
<evidence type="ECO:0000256" key="2">
    <source>
        <dbReference type="ARBA" id="ARBA00007520"/>
    </source>
</evidence>
<feature type="transmembrane region" description="Helical" evidence="8">
    <location>
        <begin position="423"/>
        <end position="447"/>
    </location>
</feature>
<evidence type="ECO:0000313" key="11">
    <source>
        <dbReference type="Proteomes" id="UP001278766"/>
    </source>
</evidence>
<feature type="transmembrane region" description="Helical" evidence="8">
    <location>
        <begin position="130"/>
        <end position="149"/>
    </location>
</feature>
<dbReference type="GeneID" id="87841214"/>
<dbReference type="EMBL" id="JAUEPN010000006">
    <property type="protein sequence ID" value="KAK3292856.1"/>
    <property type="molecule type" value="Genomic_DNA"/>
</dbReference>
<feature type="domain" description="Major facilitator superfamily (MFS) profile" evidence="9">
    <location>
        <begin position="65"/>
        <end position="559"/>
    </location>
</feature>
<evidence type="ECO:0000313" key="10">
    <source>
        <dbReference type="EMBL" id="KAK3292856.1"/>
    </source>
</evidence>
<feature type="transmembrane region" description="Helical" evidence="8">
    <location>
        <begin position="371"/>
        <end position="391"/>
    </location>
</feature>
<dbReference type="InterPro" id="IPR001958">
    <property type="entry name" value="Tet-R_TetA/multi-R_MdtG-like"/>
</dbReference>
<accession>A0AAE0HAI0</accession>